<proteinExistence type="predicted"/>
<evidence type="ECO:0000313" key="1">
    <source>
        <dbReference type="EMBL" id="VFS17642.1"/>
    </source>
</evidence>
<reference evidence="1 2" key="1">
    <citation type="submission" date="2019-03" db="EMBL/GenBank/DDBJ databases">
        <authorList>
            <consortium name="Pathogen Informatics"/>
        </authorList>
    </citation>
    <scope>NUCLEOTIDE SEQUENCE [LARGE SCALE GENOMIC DNA]</scope>
    <source>
        <strain evidence="1 2">NCTC9001</strain>
    </source>
</reference>
<name>A0A484X2N0_ECOLX</name>
<dbReference type="EMBL" id="CAADIS010000004">
    <property type="protein sequence ID" value="VFS17642.1"/>
    <property type="molecule type" value="Genomic_DNA"/>
</dbReference>
<evidence type="ECO:0000313" key="2">
    <source>
        <dbReference type="Proteomes" id="UP000372890"/>
    </source>
</evidence>
<accession>A0A484X2N0</accession>
<dbReference type="Proteomes" id="UP000372890">
    <property type="component" value="Unassembled WGS sequence"/>
</dbReference>
<protein>
    <submittedName>
        <fullName evidence="1">Uncharacterized protein</fullName>
    </submittedName>
</protein>
<dbReference type="AlphaFoldDB" id="A0A484X2N0"/>
<organism evidence="1 2">
    <name type="scientific">Escherichia coli</name>
    <dbReference type="NCBI Taxonomy" id="562"/>
    <lineage>
        <taxon>Bacteria</taxon>
        <taxon>Pseudomonadati</taxon>
        <taxon>Pseudomonadota</taxon>
        <taxon>Gammaproteobacteria</taxon>
        <taxon>Enterobacterales</taxon>
        <taxon>Enterobacteriaceae</taxon>
        <taxon>Escherichia</taxon>
    </lineage>
</organism>
<sequence>MASSVSPCSAKVFIRFDSRCSAACPGCAPLPSAYPATAHQWCCQCCRLLVSFRTGIHAAVTLIKRRGRHRTHGALVVKNFDTFTVDIVRRNVRQTRKTGGNFLFAVLVQLRICFRMPDLMASRRRAGATVCSRRIRSRTRFGSISGKKNVFLITGSSPAGCGMTTVPSPDTGASFRGIISVIMTTSEKSGGGRRCSVR</sequence>
<gene>
    <name evidence="1" type="ORF">NCTC9001_02249</name>
</gene>